<dbReference type="Proteomes" id="UP000177250">
    <property type="component" value="Unassembled WGS sequence"/>
</dbReference>
<dbReference type="AlphaFoldDB" id="A0A1G1YPC5"/>
<sequence>MAEEDRRVNVVFEYLAGSYTGGRFICHYPLKDIERVKKENEQPGSKTKIVAIDIPDQEVTRLCDQALIESGVVLTRIQALEDDPDMPPAIRGLEARKMLFALGTAMDSEMKALIKEAQES</sequence>
<organism evidence="1 2">
    <name type="scientific">Candidatus Buchananbacteria bacterium RIFCSPLOWO2_01_FULL_45_31</name>
    <dbReference type="NCBI Taxonomy" id="1797545"/>
    <lineage>
        <taxon>Bacteria</taxon>
        <taxon>Candidatus Buchananiibacteriota</taxon>
    </lineage>
</organism>
<accession>A0A1G1YPC5</accession>
<dbReference type="EMBL" id="MHIO01000005">
    <property type="protein sequence ID" value="OGY54212.1"/>
    <property type="molecule type" value="Genomic_DNA"/>
</dbReference>
<protein>
    <submittedName>
        <fullName evidence="1">Uncharacterized protein</fullName>
    </submittedName>
</protein>
<evidence type="ECO:0000313" key="2">
    <source>
        <dbReference type="Proteomes" id="UP000177250"/>
    </source>
</evidence>
<gene>
    <name evidence="1" type="ORF">A3B15_00565</name>
</gene>
<proteinExistence type="predicted"/>
<name>A0A1G1YPC5_9BACT</name>
<evidence type="ECO:0000313" key="1">
    <source>
        <dbReference type="EMBL" id="OGY54212.1"/>
    </source>
</evidence>
<reference evidence="1 2" key="1">
    <citation type="journal article" date="2016" name="Nat. Commun.">
        <title>Thousands of microbial genomes shed light on interconnected biogeochemical processes in an aquifer system.</title>
        <authorList>
            <person name="Anantharaman K."/>
            <person name="Brown C.T."/>
            <person name="Hug L.A."/>
            <person name="Sharon I."/>
            <person name="Castelle C.J."/>
            <person name="Probst A.J."/>
            <person name="Thomas B.C."/>
            <person name="Singh A."/>
            <person name="Wilkins M.J."/>
            <person name="Karaoz U."/>
            <person name="Brodie E.L."/>
            <person name="Williams K.H."/>
            <person name="Hubbard S.S."/>
            <person name="Banfield J.F."/>
        </authorList>
    </citation>
    <scope>NUCLEOTIDE SEQUENCE [LARGE SCALE GENOMIC DNA]</scope>
</reference>
<comment type="caution">
    <text evidence="1">The sequence shown here is derived from an EMBL/GenBank/DDBJ whole genome shotgun (WGS) entry which is preliminary data.</text>
</comment>